<reference evidence="1 2" key="1">
    <citation type="journal article" date="2023" name="Sci. Data">
        <title>Genome assembly of the Korean intertidal mud-creeper Batillaria attramentaria.</title>
        <authorList>
            <person name="Patra A.K."/>
            <person name="Ho P.T."/>
            <person name="Jun S."/>
            <person name="Lee S.J."/>
            <person name="Kim Y."/>
            <person name="Won Y.J."/>
        </authorList>
    </citation>
    <scope>NUCLEOTIDE SEQUENCE [LARGE SCALE GENOMIC DNA]</scope>
    <source>
        <strain evidence="1">Wonlab-2016</strain>
    </source>
</reference>
<proteinExistence type="predicted"/>
<dbReference type="EMBL" id="JACVVK020000585">
    <property type="protein sequence ID" value="KAK7464567.1"/>
    <property type="molecule type" value="Genomic_DNA"/>
</dbReference>
<sequence length="76" mass="8922">MTNRKPAGPKSTVYGRLLWPRAKADDVQRVLISMFAQTVKKECRSRGWFMGRERNAMKWVAKMYGRYIAVLAWIQD</sequence>
<gene>
    <name evidence="1" type="ORF">BaRGS_00037877</name>
</gene>
<dbReference type="Proteomes" id="UP001519460">
    <property type="component" value="Unassembled WGS sequence"/>
</dbReference>
<comment type="caution">
    <text evidence="1">The sequence shown here is derived from an EMBL/GenBank/DDBJ whole genome shotgun (WGS) entry which is preliminary data.</text>
</comment>
<name>A0ABD0J7K6_9CAEN</name>
<accession>A0ABD0J7K6</accession>
<keyword evidence="2" id="KW-1185">Reference proteome</keyword>
<evidence type="ECO:0000313" key="2">
    <source>
        <dbReference type="Proteomes" id="UP001519460"/>
    </source>
</evidence>
<organism evidence="1 2">
    <name type="scientific">Batillaria attramentaria</name>
    <dbReference type="NCBI Taxonomy" id="370345"/>
    <lineage>
        <taxon>Eukaryota</taxon>
        <taxon>Metazoa</taxon>
        <taxon>Spiralia</taxon>
        <taxon>Lophotrochozoa</taxon>
        <taxon>Mollusca</taxon>
        <taxon>Gastropoda</taxon>
        <taxon>Caenogastropoda</taxon>
        <taxon>Sorbeoconcha</taxon>
        <taxon>Cerithioidea</taxon>
        <taxon>Batillariidae</taxon>
        <taxon>Batillaria</taxon>
    </lineage>
</organism>
<dbReference type="AlphaFoldDB" id="A0ABD0J7K6"/>
<evidence type="ECO:0000313" key="1">
    <source>
        <dbReference type="EMBL" id="KAK7464567.1"/>
    </source>
</evidence>
<protein>
    <submittedName>
        <fullName evidence="1">Uncharacterized protein</fullName>
    </submittedName>
</protein>